<proteinExistence type="predicted"/>
<dbReference type="EMBL" id="GBRH01250984">
    <property type="protein sequence ID" value="JAD46911.1"/>
    <property type="molecule type" value="Transcribed_RNA"/>
</dbReference>
<protein>
    <submittedName>
        <fullName evidence="1">Uncharacterized protein</fullName>
    </submittedName>
</protein>
<accession>A0A0A9A743</accession>
<name>A0A0A9A743_ARUDO</name>
<dbReference type="AlphaFoldDB" id="A0A0A9A743"/>
<reference evidence="1" key="1">
    <citation type="submission" date="2014-09" db="EMBL/GenBank/DDBJ databases">
        <authorList>
            <person name="Magalhaes I.L.F."/>
            <person name="Oliveira U."/>
            <person name="Santos F.R."/>
            <person name="Vidigal T.H.D.A."/>
            <person name="Brescovit A.D."/>
            <person name="Santos A.J."/>
        </authorList>
    </citation>
    <scope>NUCLEOTIDE SEQUENCE</scope>
    <source>
        <tissue evidence="1">Shoot tissue taken approximately 20 cm above the soil surface</tissue>
    </source>
</reference>
<sequence>MTTPTSATTTTGAALPCASEVASWLWT</sequence>
<reference evidence="1" key="2">
    <citation type="journal article" date="2015" name="Data Brief">
        <title>Shoot transcriptome of the giant reed, Arundo donax.</title>
        <authorList>
            <person name="Barrero R.A."/>
            <person name="Guerrero F.D."/>
            <person name="Moolhuijzen P."/>
            <person name="Goolsby J.A."/>
            <person name="Tidwell J."/>
            <person name="Bellgard S.E."/>
            <person name="Bellgard M.I."/>
        </authorList>
    </citation>
    <scope>NUCLEOTIDE SEQUENCE</scope>
    <source>
        <tissue evidence="1">Shoot tissue taken approximately 20 cm above the soil surface</tissue>
    </source>
</reference>
<evidence type="ECO:0000313" key="1">
    <source>
        <dbReference type="EMBL" id="JAD46911.1"/>
    </source>
</evidence>
<organism evidence="1">
    <name type="scientific">Arundo donax</name>
    <name type="common">Giant reed</name>
    <name type="synonym">Donax arundinaceus</name>
    <dbReference type="NCBI Taxonomy" id="35708"/>
    <lineage>
        <taxon>Eukaryota</taxon>
        <taxon>Viridiplantae</taxon>
        <taxon>Streptophyta</taxon>
        <taxon>Embryophyta</taxon>
        <taxon>Tracheophyta</taxon>
        <taxon>Spermatophyta</taxon>
        <taxon>Magnoliopsida</taxon>
        <taxon>Liliopsida</taxon>
        <taxon>Poales</taxon>
        <taxon>Poaceae</taxon>
        <taxon>PACMAD clade</taxon>
        <taxon>Arundinoideae</taxon>
        <taxon>Arundineae</taxon>
        <taxon>Arundo</taxon>
    </lineage>
</organism>